<evidence type="ECO:0000313" key="1">
    <source>
        <dbReference type="EMBL" id="KAF9065455.1"/>
    </source>
</evidence>
<dbReference type="Proteomes" id="UP000772434">
    <property type="component" value="Unassembled WGS sequence"/>
</dbReference>
<protein>
    <submittedName>
        <fullName evidence="1">Uncharacterized protein</fullName>
    </submittedName>
</protein>
<sequence>LTAPLTDCAPLQIVDGPRTDAQFKTDLAEYNDQLVIMTQNLTKHRPDVGLMVVFDTRPVFNYAAGQCRSFWGCEYYRVFRGIRKWDTKHCNPGGGVRACVQLFESTASFAASRELASLIALFLSWLNTLYPLFIVHNILAQALFTALSTQ</sequence>
<feature type="non-terminal residue" evidence="1">
    <location>
        <position position="1"/>
    </location>
</feature>
<name>A0A9P5PNW6_9AGAR</name>
<reference evidence="1" key="1">
    <citation type="submission" date="2020-11" db="EMBL/GenBank/DDBJ databases">
        <authorList>
            <consortium name="DOE Joint Genome Institute"/>
            <person name="Ahrendt S."/>
            <person name="Riley R."/>
            <person name="Andreopoulos W."/>
            <person name="Labutti K."/>
            <person name="Pangilinan J."/>
            <person name="Ruiz-Duenas F.J."/>
            <person name="Barrasa J.M."/>
            <person name="Sanchez-Garcia M."/>
            <person name="Camarero S."/>
            <person name="Miyauchi S."/>
            <person name="Serrano A."/>
            <person name="Linde D."/>
            <person name="Babiker R."/>
            <person name="Drula E."/>
            <person name="Ayuso-Fernandez I."/>
            <person name="Pacheco R."/>
            <person name="Padilla G."/>
            <person name="Ferreira P."/>
            <person name="Barriuso J."/>
            <person name="Kellner H."/>
            <person name="Castanera R."/>
            <person name="Alfaro M."/>
            <person name="Ramirez L."/>
            <person name="Pisabarro A.G."/>
            <person name="Kuo A."/>
            <person name="Tritt A."/>
            <person name="Lipzen A."/>
            <person name="He G."/>
            <person name="Yan M."/>
            <person name="Ng V."/>
            <person name="Cullen D."/>
            <person name="Martin F."/>
            <person name="Rosso M.-N."/>
            <person name="Henrissat B."/>
            <person name="Hibbett D."/>
            <person name="Martinez A.T."/>
            <person name="Grigoriev I.V."/>
        </authorList>
    </citation>
    <scope>NUCLEOTIDE SEQUENCE</scope>
    <source>
        <strain evidence="1">AH 40177</strain>
    </source>
</reference>
<accession>A0A9P5PNW6</accession>
<dbReference type="AlphaFoldDB" id="A0A9P5PNW6"/>
<dbReference type="OrthoDB" id="1600564at2759"/>
<organism evidence="1 2">
    <name type="scientific">Rhodocollybia butyracea</name>
    <dbReference type="NCBI Taxonomy" id="206335"/>
    <lineage>
        <taxon>Eukaryota</taxon>
        <taxon>Fungi</taxon>
        <taxon>Dikarya</taxon>
        <taxon>Basidiomycota</taxon>
        <taxon>Agaricomycotina</taxon>
        <taxon>Agaricomycetes</taxon>
        <taxon>Agaricomycetidae</taxon>
        <taxon>Agaricales</taxon>
        <taxon>Marasmiineae</taxon>
        <taxon>Omphalotaceae</taxon>
        <taxon>Rhodocollybia</taxon>
    </lineage>
</organism>
<keyword evidence="2" id="KW-1185">Reference proteome</keyword>
<evidence type="ECO:0000313" key="2">
    <source>
        <dbReference type="Proteomes" id="UP000772434"/>
    </source>
</evidence>
<comment type="caution">
    <text evidence="1">The sequence shown here is derived from an EMBL/GenBank/DDBJ whole genome shotgun (WGS) entry which is preliminary data.</text>
</comment>
<proteinExistence type="predicted"/>
<dbReference type="EMBL" id="JADNRY010000103">
    <property type="protein sequence ID" value="KAF9065455.1"/>
    <property type="molecule type" value="Genomic_DNA"/>
</dbReference>
<gene>
    <name evidence="1" type="ORF">BDP27DRAFT_1462842</name>
</gene>